<dbReference type="Proteomes" id="UP000295807">
    <property type="component" value="Unassembled WGS sequence"/>
</dbReference>
<evidence type="ECO:0000313" key="1">
    <source>
        <dbReference type="EMBL" id="TCS90329.1"/>
    </source>
</evidence>
<proteinExistence type="predicted"/>
<protein>
    <recommendedName>
        <fullName evidence="3">Metal dependent phosphohydrolase</fullName>
    </recommendedName>
</protein>
<comment type="caution">
    <text evidence="1">The sequence shown here is derived from an EMBL/GenBank/DDBJ whole genome shotgun (WGS) entry which is preliminary data.</text>
</comment>
<sequence length="179" mass="20197">MTACGKAGTGAEADMIQVPELFQTYSGKLIDFSNVRPEDIDIRDIAHGLAHITRFGGQAQNHITVAEHSLTVAALVPAPYKFAALLHDAAEAYLGDIPKPLKNLLPDYARIEKYLMQIIAGKFRFDYPVPKIIKEADMQAIRQEWAENVLSRRDKSLIPEDIAVREEFLQKFEEYGRLR</sequence>
<dbReference type="EMBL" id="SMAD01000001">
    <property type="protein sequence ID" value="TCS90329.1"/>
    <property type="molecule type" value="Genomic_DNA"/>
</dbReference>
<keyword evidence="2" id="KW-1185">Reference proteome</keyword>
<evidence type="ECO:0008006" key="3">
    <source>
        <dbReference type="Google" id="ProtNLM"/>
    </source>
</evidence>
<dbReference type="AlphaFoldDB" id="A0A4R3KWZ7"/>
<name>A0A4R3KWZ7_9SPHI</name>
<dbReference type="SUPFAM" id="SSF109604">
    <property type="entry name" value="HD-domain/PDEase-like"/>
    <property type="match status" value="1"/>
</dbReference>
<accession>A0A4R3KWZ7</accession>
<organism evidence="1 2">
    <name type="scientific">Anseongella ginsenosidimutans</name>
    <dbReference type="NCBI Taxonomy" id="496056"/>
    <lineage>
        <taxon>Bacteria</taxon>
        <taxon>Pseudomonadati</taxon>
        <taxon>Bacteroidota</taxon>
        <taxon>Sphingobacteriia</taxon>
        <taxon>Sphingobacteriales</taxon>
        <taxon>Sphingobacteriaceae</taxon>
        <taxon>Anseongella</taxon>
    </lineage>
</organism>
<gene>
    <name evidence="1" type="ORF">EDD80_101529</name>
</gene>
<evidence type="ECO:0000313" key="2">
    <source>
        <dbReference type="Proteomes" id="UP000295807"/>
    </source>
</evidence>
<dbReference type="Gene3D" id="1.10.3210.10">
    <property type="entry name" value="Hypothetical protein af1432"/>
    <property type="match status" value="1"/>
</dbReference>
<dbReference type="RefSeq" id="WP_207910197.1">
    <property type="nucleotide sequence ID" value="NZ_CP042432.1"/>
</dbReference>
<reference evidence="1 2" key="1">
    <citation type="submission" date="2019-03" db="EMBL/GenBank/DDBJ databases">
        <title>Genomic Encyclopedia of Type Strains, Phase IV (KMG-IV): sequencing the most valuable type-strain genomes for metagenomic binning, comparative biology and taxonomic classification.</title>
        <authorList>
            <person name="Goeker M."/>
        </authorList>
    </citation>
    <scope>NUCLEOTIDE SEQUENCE [LARGE SCALE GENOMIC DNA]</scope>
    <source>
        <strain evidence="1 2">DSM 21100</strain>
    </source>
</reference>